<evidence type="ECO:0000259" key="9">
    <source>
        <dbReference type="PROSITE" id="PS50075"/>
    </source>
</evidence>
<dbReference type="InterPro" id="IPR045851">
    <property type="entry name" value="AMP-bd_C_sf"/>
</dbReference>
<keyword evidence="6" id="KW-0597">Phosphoprotein</keyword>
<protein>
    <recommendedName>
        <fullName evidence="4">Phenyloxazoline synthase MbtB</fullName>
    </recommendedName>
    <alternativeName>
        <fullName evidence="8">Mycobactin synthetase protein B</fullName>
    </alternativeName>
</protein>
<dbReference type="InterPro" id="IPR057737">
    <property type="entry name" value="Condensation_MtbB-like"/>
</dbReference>
<dbReference type="Pfam" id="PF00550">
    <property type="entry name" value="PP-binding"/>
    <property type="match status" value="2"/>
</dbReference>
<evidence type="ECO:0000313" key="11">
    <source>
        <dbReference type="Proteomes" id="UP001165042"/>
    </source>
</evidence>
<evidence type="ECO:0000256" key="6">
    <source>
        <dbReference type="ARBA" id="ARBA00022553"/>
    </source>
</evidence>
<dbReference type="Gene3D" id="3.30.559.30">
    <property type="entry name" value="Nonribosomal peptide synthetase, condensation domain"/>
    <property type="match status" value="1"/>
</dbReference>
<dbReference type="InterPro" id="IPR009081">
    <property type="entry name" value="PP-bd_ACP"/>
</dbReference>
<gene>
    <name evidence="10" type="ORF">Aglo03_14790</name>
</gene>
<comment type="cofactor">
    <cofactor evidence="1">
        <name>pantetheine 4'-phosphate</name>
        <dbReference type="ChEBI" id="CHEBI:47942"/>
    </cofactor>
</comment>
<evidence type="ECO:0000256" key="2">
    <source>
        <dbReference type="ARBA" id="ARBA00005102"/>
    </source>
</evidence>
<dbReference type="PANTHER" id="PTHR45527">
    <property type="entry name" value="NONRIBOSOMAL PEPTIDE SYNTHETASE"/>
    <property type="match status" value="1"/>
</dbReference>
<dbReference type="InterPro" id="IPR020806">
    <property type="entry name" value="PKS_PP-bd"/>
</dbReference>
<proteinExistence type="inferred from homology"/>
<dbReference type="InterPro" id="IPR042099">
    <property type="entry name" value="ANL_N_sf"/>
</dbReference>
<dbReference type="SMART" id="SM00823">
    <property type="entry name" value="PKS_PP"/>
    <property type="match status" value="2"/>
</dbReference>
<dbReference type="InterPro" id="IPR000873">
    <property type="entry name" value="AMP-dep_synth/lig_dom"/>
</dbReference>
<dbReference type="InterPro" id="IPR025110">
    <property type="entry name" value="AMP-bd_C"/>
</dbReference>
<dbReference type="Pfam" id="PF00501">
    <property type="entry name" value="AMP-binding"/>
    <property type="match status" value="2"/>
</dbReference>
<dbReference type="PANTHER" id="PTHR45527:SF10">
    <property type="entry name" value="PYOCHELIN SYNTHASE PCHF"/>
    <property type="match status" value="1"/>
</dbReference>
<dbReference type="Gene3D" id="3.30.559.10">
    <property type="entry name" value="Chloramphenicol acetyltransferase-like domain"/>
    <property type="match status" value="1"/>
</dbReference>
<dbReference type="CDD" id="cd19535">
    <property type="entry name" value="Cyc_NRPS"/>
    <property type="match status" value="1"/>
</dbReference>
<dbReference type="InterPro" id="IPR001242">
    <property type="entry name" value="Condensation_dom"/>
</dbReference>
<dbReference type="InterPro" id="IPR006162">
    <property type="entry name" value="Ppantetheine_attach_site"/>
</dbReference>
<dbReference type="Proteomes" id="UP001165042">
    <property type="component" value="Unassembled WGS sequence"/>
</dbReference>
<dbReference type="AlphaFoldDB" id="A0A9W6V969"/>
<dbReference type="GO" id="GO:0044550">
    <property type="term" value="P:secondary metabolite biosynthetic process"/>
    <property type="evidence" value="ECO:0007669"/>
    <property type="project" value="TreeGrafter"/>
</dbReference>
<dbReference type="GO" id="GO:0031177">
    <property type="term" value="F:phosphopantetheine binding"/>
    <property type="evidence" value="ECO:0007669"/>
    <property type="project" value="InterPro"/>
</dbReference>
<evidence type="ECO:0000313" key="10">
    <source>
        <dbReference type="EMBL" id="GLW90663.1"/>
    </source>
</evidence>
<comment type="caution">
    <text evidence="10">The sequence shown here is derived from an EMBL/GenBank/DDBJ whole genome shotgun (WGS) entry which is preliminary data.</text>
</comment>
<dbReference type="SUPFAM" id="SSF52777">
    <property type="entry name" value="CoA-dependent acyltransferases"/>
    <property type="match status" value="2"/>
</dbReference>
<dbReference type="RefSeq" id="WP_285609020.1">
    <property type="nucleotide sequence ID" value="NZ_BSSD01000002.1"/>
</dbReference>
<accession>A0A9W6V969</accession>
<dbReference type="GO" id="GO:0043041">
    <property type="term" value="P:amino acid activation for nonribosomal peptide biosynthetic process"/>
    <property type="evidence" value="ECO:0007669"/>
    <property type="project" value="TreeGrafter"/>
</dbReference>
<dbReference type="PROSITE" id="PS00455">
    <property type="entry name" value="AMP_BINDING"/>
    <property type="match status" value="1"/>
</dbReference>
<evidence type="ECO:0000256" key="8">
    <source>
        <dbReference type="ARBA" id="ARBA00033440"/>
    </source>
</evidence>
<dbReference type="Gene3D" id="3.40.50.12780">
    <property type="entry name" value="N-terminal domain of ligase-like"/>
    <property type="match status" value="1"/>
</dbReference>
<evidence type="ECO:0000256" key="1">
    <source>
        <dbReference type="ARBA" id="ARBA00001957"/>
    </source>
</evidence>
<comment type="similarity">
    <text evidence="3">Belongs to the ATP-dependent AMP-binding enzyme family. MbtB subfamily.</text>
</comment>
<evidence type="ECO:0000256" key="7">
    <source>
        <dbReference type="ARBA" id="ARBA00022598"/>
    </source>
</evidence>
<evidence type="ECO:0000256" key="3">
    <source>
        <dbReference type="ARBA" id="ARBA00007380"/>
    </source>
</evidence>
<comment type="pathway">
    <text evidence="2">Siderophore biosynthesis; mycobactin biosynthesis.</text>
</comment>
<feature type="domain" description="Carrier" evidence="9">
    <location>
        <begin position="1015"/>
        <end position="1091"/>
    </location>
</feature>
<keyword evidence="5" id="KW-0596">Phosphopantetheine</keyword>
<dbReference type="SUPFAM" id="SSF56801">
    <property type="entry name" value="Acetyl-CoA synthetase-like"/>
    <property type="match status" value="1"/>
</dbReference>
<keyword evidence="7" id="KW-0436">Ligase</keyword>
<dbReference type="FunFam" id="3.30.559.30:FF:000006">
    <property type="entry name" value="Yersiniabactin polyketide/non-ribosomal peptide synthetase"/>
    <property type="match status" value="1"/>
</dbReference>
<dbReference type="SUPFAM" id="SSF47336">
    <property type="entry name" value="ACP-like"/>
    <property type="match status" value="2"/>
</dbReference>
<dbReference type="GO" id="GO:0005737">
    <property type="term" value="C:cytoplasm"/>
    <property type="evidence" value="ECO:0007669"/>
    <property type="project" value="TreeGrafter"/>
</dbReference>
<dbReference type="Gene3D" id="3.30.300.30">
    <property type="match status" value="1"/>
</dbReference>
<dbReference type="PROSITE" id="PS50075">
    <property type="entry name" value="CARRIER"/>
    <property type="match status" value="2"/>
</dbReference>
<dbReference type="EMBL" id="BSSD01000002">
    <property type="protein sequence ID" value="GLW90663.1"/>
    <property type="molecule type" value="Genomic_DNA"/>
</dbReference>
<organism evidence="10 11">
    <name type="scientific">Actinokineospora globicatena</name>
    <dbReference type="NCBI Taxonomy" id="103729"/>
    <lineage>
        <taxon>Bacteria</taxon>
        <taxon>Bacillati</taxon>
        <taxon>Actinomycetota</taxon>
        <taxon>Actinomycetes</taxon>
        <taxon>Pseudonocardiales</taxon>
        <taxon>Pseudonocardiaceae</taxon>
        <taxon>Actinokineospora</taxon>
    </lineage>
</organism>
<dbReference type="Pfam" id="PF13193">
    <property type="entry name" value="AMP-binding_C"/>
    <property type="match status" value="1"/>
</dbReference>
<reference evidence="10" key="1">
    <citation type="submission" date="2023-02" db="EMBL/GenBank/DDBJ databases">
        <title>Actinokineospora globicatena NBRC 15670.</title>
        <authorList>
            <person name="Ichikawa N."/>
            <person name="Sato H."/>
            <person name="Tonouchi N."/>
        </authorList>
    </citation>
    <scope>NUCLEOTIDE SEQUENCE</scope>
    <source>
        <strain evidence="10">NBRC 15670</strain>
    </source>
</reference>
<dbReference type="InterPro" id="IPR023213">
    <property type="entry name" value="CAT-like_dom_sf"/>
</dbReference>
<dbReference type="Gene3D" id="1.10.1200.10">
    <property type="entry name" value="ACP-like"/>
    <property type="match status" value="2"/>
</dbReference>
<feature type="domain" description="Carrier" evidence="9">
    <location>
        <begin position="1"/>
        <end position="76"/>
    </location>
</feature>
<evidence type="ECO:0000256" key="4">
    <source>
        <dbReference type="ARBA" id="ARBA00016743"/>
    </source>
</evidence>
<dbReference type="InterPro" id="IPR036736">
    <property type="entry name" value="ACP-like_sf"/>
</dbReference>
<dbReference type="GO" id="GO:0016874">
    <property type="term" value="F:ligase activity"/>
    <property type="evidence" value="ECO:0007669"/>
    <property type="project" value="UniProtKB-KW"/>
</dbReference>
<dbReference type="FunFam" id="3.30.559.10:FF:000023">
    <property type="entry name" value="Non-ribosomal peptide synthetase"/>
    <property type="match status" value="1"/>
</dbReference>
<keyword evidence="11" id="KW-1185">Reference proteome</keyword>
<name>A0A9W6V969_9PSEU</name>
<dbReference type="Pfam" id="PF00668">
    <property type="entry name" value="Condensation"/>
    <property type="match status" value="1"/>
</dbReference>
<dbReference type="InterPro" id="IPR020845">
    <property type="entry name" value="AMP-binding_CS"/>
</dbReference>
<dbReference type="PROSITE" id="PS00012">
    <property type="entry name" value="PHOSPHOPANTETHEINE"/>
    <property type="match status" value="1"/>
</dbReference>
<evidence type="ECO:0000256" key="5">
    <source>
        <dbReference type="ARBA" id="ARBA00022450"/>
    </source>
</evidence>
<sequence>MSGVDHGALLATVAELTEEEPGDIEPDSNLFELGLDSIALMKLVGGWRRAGIAVDFAELAANPTLAAWTALLADRTATEVEEPVVVESDEDAPFPLAVLQHAYWIGRAPGQRLGGVAAHLYIEFDGADVDPDRLRAAVERLVARHGMLRVVLSDNGDQRVAPTSGWRGLTVHDLRERADVESKLDEIRAANSHQLLDIEHGEVFATALSLLPSGRTRLHVDVDMVAADAVSYRVLLADLARYYQGGTEDEPLRFSYRQYREARPVARQEEKDKAARWWRDRLTTLPGAPELPRAAKESDRPEVTRRAVVLTAAERAALADRARERGVTVAMAVATAFAEVVGRWSSRPRFLLNVPLFDREPLHPDVANLVGDFTSSILLAVDLTEQATFAERVRQVQGRAHEDAANAAYSGVEVLRDLTRAHGEQVLAPVVFTSALNLGELFAPVVRSSFGDPVWIISQGPQVLLDAQVTEVDGGLLVNWDCRDDEVADGVLDAMFTAFADLVRLLAADPSAWDVPVPAALPESQRARRDKANDTTLVRRHGTLHEGFFARAAESPDAPAIVGDQVITYGGLAERALRVAGELVRLGVTPGDTVAVSLPKGSEQVVAVLGVLAAGGTYVPIGVEQPPARVERIIALAKPRTVITTLPDGEPLAEPVFVDPARAAYILFTSGSTGEPKGVEVPHQAAMATIDDLIARFALGAADRTLALSALDFDLSVFDLFAPLSVGGAVVPVTDDRRDAAAWGELVAARGVTVINCVPALLDMLLSSGVALGSSLRLVLLGGDWVGVDLPGRLAAAVPGCRFVALGGTTETAIHSTVCEMTGPVPEDWRSVPYGTPLGGVRLRVVDHLGRDAPDWVPGELWIGGAGVAAGYRGDASRTADRFVTRDGLRWYRTGDLARYRGDGIVEFLGRSDHQVKVRGYRVELGEVEAALVANEQVRAAVAVTTDTGLLGAGVVATTFDEDAIRAAARELLPAHMVPDVVVRLDSIPLTANGKVDRNAVRAVVGQPAAAGGPLPRTALERVIALTWREVLELDAIGTGTEFFRVGGDSVLATAVVAHLRSTLDTAEVSARALFGAPTIAGFAAALAKGQREPGRLEAIAELYWEIEELSDAEVAEDLTSKPTEA</sequence>
<dbReference type="GO" id="GO:0008610">
    <property type="term" value="P:lipid biosynthetic process"/>
    <property type="evidence" value="ECO:0007669"/>
    <property type="project" value="UniProtKB-ARBA"/>
</dbReference>